<keyword evidence="1" id="KW-0175">Coiled coil</keyword>
<name>A0ABQ8KDR9_9APHY</name>
<dbReference type="RefSeq" id="XP_047778166.1">
    <property type="nucleotide sequence ID" value="XM_047929223.1"/>
</dbReference>
<evidence type="ECO:0000256" key="2">
    <source>
        <dbReference type="SAM" id="MobiDB-lite"/>
    </source>
</evidence>
<feature type="region of interest" description="Disordered" evidence="2">
    <location>
        <begin position="1363"/>
        <end position="1430"/>
    </location>
</feature>
<proteinExistence type="predicted"/>
<feature type="region of interest" description="Disordered" evidence="2">
    <location>
        <begin position="1523"/>
        <end position="1546"/>
    </location>
</feature>
<dbReference type="Proteomes" id="UP000814176">
    <property type="component" value="Unassembled WGS sequence"/>
</dbReference>
<feature type="region of interest" description="Disordered" evidence="2">
    <location>
        <begin position="1"/>
        <end position="205"/>
    </location>
</feature>
<feature type="compositionally biased region" description="Basic and acidic residues" evidence="2">
    <location>
        <begin position="637"/>
        <end position="690"/>
    </location>
</feature>
<comment type="caution">
    <text evidence="3">The sequence shown here is derived from an EMBL/GenBank/DDBJ whole genome shotgun (WGS) entry which is preliminary data.</text>
</comment>
<feature type="region of interest" description="Disordered" evidence="2">
    <location>
        <begin position="1284"/>
        <end position="1327"/>
    </location>
</feature>
<feature type="compositionally biased region" description="Polar residues" evidence="2">
    <location>
        <begin position="752"/>
        <end position="764"/>
    </location>
</feature>
<protein>
    <submittedName>
        <fullName evidence="3">Uncharacterized protein</fullName>
    </submittedName>
</protein>
<feature type="compositionally biased region" description="Basic and acidic residues" evidence="2">
    <location>
        <begin position="484"/>
        <end position="495"/>
    </location>
</feature>
<feature type="compositionally biased region" description="Polar residues" evidence="2">
    <location>
        <begin position="378"/>
        <end position="395"/>
    </location>
</feature>
<organism evidence="3 4">
    <name type="scientific">Rhodofomes roseus</name>
    <dbReference type="NCBI Taxonomy" id="34475"/>
    <lineage>
        <taxon>Eukaryota</taxon>
        <taxon>Fungi</taxon>
        <taxon>Dikarya</taxon>
        <taxon>Basidiomycota</taxon>
        <taxon>Agaricomycotina</taxon>
        <taxon>Agaricomycetes</taxon>
        <taxon>Polyporales</taxon>
        <taxon>Rhodofomes</taxon>
    </lineage>
</organism>
<feature type="region of interest" description="Disordered" evidence="2">
    <location>
        <begin position="832"/>
        <end position="958"/>
    </location>
</feature>
<evidence type="ECO:0000256" key="1">
    <source>
        <dbReference type="SAM" id="Coils"/>
    </source>
</evidence>
<feature type="region of interest" description="Disordered" evidence="2">
    <location>
        <begin position="329"/>
        <end position="780"/>
    </location>
</feature>
<feature type="compositionally biased region" description="Basic and acidic residues" evidence="2">
    <location>
        <begin position="360"/>
        <end position="374"/>
    </location>
</feature>
<accession>A0ABQ8KDR9</accession>
<feature type="compositionally biased region" description="Low complexity" evidence="2">
    <location>
        <begin position="1286"/>
        <end position="1298"/>
    </location>
</feature>
<feature type="region of interest" description="Disordered" evidence="2">
    <location>
        <begin position="1577"/>
        <end position="1620"/>
    </location>
</feature>
<feature type="compositionally biased region" description="Polar residues" evidence="2">
    <location>
        <begin position="1"/>
        <end position="12"/>
    </location>
</feature>
<feature type="compositionally biased region" description="Basic and acidic residues" evidence="2">
    <location>
        <begin position="433"/>
        <end position="445"/>
    </location>
</feature>
<feature type="compositionally biased region" description="Pro residues" evidence="2">
    <location>
        <begin position="1599"/>
        <end position="1610"/>
    </location>
</feature>
<feature type="compositionally biased region" description="Polar residues" evidence="2">
    <location>
        <begin position="142"/>
        <end position="153"/>
    </location>
</feature>
<keyword evidence="4" id="KW-1185">Reference proteome</keyword>
<feature type="region of interest" description="Disordered" evidence="2">
    <location>
        <begin position="1112"/>
        <end position="1205"/>
    </location>
</feature>
<feature type="compositionally biased region" description="Low complexity" evidence="2">
    <location>
        <begin position="396"/>
        <end position="410"/>
    </location>
</feature>
<feature type="compositionally biased region" description="Polar residues" evidence="2">
    <location>
        <begin position="102"/>
        <end position="133"/>
    </location>
</feature>
<feature type="compositionally biased region" description="Polar residues" evidence="2">
    <location>
        <begin position="730"/>
        <end position="743"/>
    </location>
</feature>
<feature type="compositionally biased region" description="Polar residues" evidence="2">
    <location>
        <begin position="1391"/>
        <end position="1408"/>
    </location>
</feature>
<dbReference type="GeneID" id="72009955"/>
<gene>
    <name evidence="3" type="ORF">C8Q71DRAFT_96656</name>
</gene>
<evidence type="ECO:0000313" key="4">
    <source>
        <dbReference type="Proteomes" id="UP000814176"/>
    </source>
</evidence>
<feature type="compositionally biased region" description="Polar residues" evidence="2">
    <location>
        <begin position="1418"/>
        <end position="1430"/>
    </location>
</feature>
<feature type="coiled-coil region" evidence="1">
    <location>
        <begin position="250"/>
        <end position="280"/>
    </location>
</feature>
<feature type="compositionally biased region" description="Polar residues" evidence="2">
    <location>
        <begin position="913"/>
        <end position="926"/>
    </location>
</feature>
<evidence type="ECO:0000313" key="3">
    <source>
        <dbReference type="EMBL" id="KAH9835789.1"/>
    </source>
</evidence>
<feature type="compositionally biased region" description="Polar residues" evidence="2">
    <location>
        <begin position="884"/>
        <end position="895"/>
    </location>
</feature>
<feature type="compositionally biased region" description="Low complexity" evidence="2">
    <location>
        <begin position="157"/>
        <end position="176"/>
    </location>
</feature>
<feature type="compositionally biased region" description="Low complexity" evidence="2">
    <location>
        <begin position="617"/>
        <end position="633"/>
    </location>
</feature>
<feature type="compositionally biased region" description="Basic and acidic residues" evidence="2">
    <location>
        <begin position="548"/>
        <end position="557"/>
    </location>
</feature>
<feature type="compositionally biased region" description="Basic and acidic residues" evidence="2">
    <location>
        <begin position="462"/>
        <end position="477"/>
    </location>
</feature>
<dbReference type="EMBL" id="JADCUA010000012">
    <property type="protein sequence ID" value="KAH9835789.1"/>
    <property type="molecule type" value="Genomic_DNA"/>
</dbReference>
<feature type="compositionally biased region" description="Polar residues" evidence="2">
    <location>
        <begin position="861"/>
        <end position="870"/>
    </location>
</feature>
<reference evidence="3 4" key="1">
    <citation type="journal article" date="2021" name="Environ. Microbiol.">
        <title>Gene family expansions and transcriptome signatures uncover fungal adaptations to wood decay.</title>
        <authorList>
            <person name="Hage H."/>
            <person name="Miyauchi S."/>
            <person name="Viragh M."/>
            <person name="Drula E."/>
            <person name="Min B."/>
            <person name="Chaduli D."/>
            <person name="Navarro D."/>
            <person name="Favel A."/>
            <person name="Norest M."/>
            <person name="Lesage-Meessen L."/>
            <person name="Balint B."/>
            <person name="Merenyi Z."/>
            <person name="de Eugenio L."/>
            <person name="Morin E."/>
            <person name="Martinez A.T."/>
            <person name="Baldrian P."/>
            <person name="Stursova M."/>
            <person name="Martinez M.J."/>
            <person name="Novotny C."/>
            <person name="Magnuson J.K."/>
            <person name="Spatafora J.W."/>
            <person name="Maurice S."/>
            <person name="Pangilinan J."/>
            <person name="Andreopoulos W."/>
            <person name="LaButti K."/>
            <person name="Hundley H."/>
            <person name="Na H."/>
            <person name="Kuo A."/>
            <person name="Barry K."/>
            <person name="Lipzen A."/>
            <person name="Henrissat B."/>
            <person name="Riley R."/>
            <person name="Ahrendt S."/>
            <person name="Nagy L.G."/>
            <person name="Grigoriev I.V."/>
            <person name="Martin F."/>
            <person name="Rosso M.N."/>
        </authorList>
    </citation>
    <scope>NUCLEOTIDE SEQUENCE [LARGE SCALE GENOMIC DNA]</scope>
    <source>
        <strain evidence="3 4">CIRM-BRFM 1785</strain>
    </source>
</reference>
<sequence>MANTATLNSSVDPSEVEAANDADTRSPSRASPDKGVFSVTLDLQSHEAASPMSLSPGSALSPLRGSPANGLPATQSSATASGVPHQKKFTHSNINKKFLEKTYSSSSGQTLSASVTAKTGSATPKPSLQTAVSHSRLVTAKLTATAQSSTTGPGWSRPPSSVSSATPASPSATNSKAPPPSSSTPNSSGSAPQPPPVGKVIQPQPRGATEIFVSSVKRDSSNKPAWSSARSATAVVNRLDAAANDFPTAAEVAQGRASKLAEQKEAAQAAAAQKEAMTAEADTFRGVHLDPNAHHWDEMEEDDDNFLDGVIDFGDGRQYKVEATEVLQIPPSAQDVPGSAKGNDDPAPPNEGLASLDQPVSKEERFAEDFDRSWPRSGLTTNFTSGQREQFSNGAPSPASSQSVHSPSESKVLFNERSNRLEPYSSVHPPHRQAGESRGGRDIPPHVHPQNVQLLQKAPGGVDRRYDGPRPTGEHVGHSAVPPRHSDRDFHRHDTQPPPSFTRTSAHGYQGRPNDHRGPYGMPPPAGQLDERPPRMSAMPPPPLPMHHTREPQRESSRQLPPHLSDMRSPQQRSRVSLVPDGHGHRRETSNLTAEPPPDTPRSPAVSVDDQVLTSLAVAPTESAPPSSEAPAVDLNEVYKKEMHTAAERARLRRQQEEEEREREKERARKKAAELEVQQKAKEEQKRPDAPEPSAISDNQVIVVIEDAVRSADASAGPVTPTPDVAPPSASKTPFNRPTSSKGSARPLQGRRMSSTAVTGQDQPSAAMEADSWRSRAPPRWTAHVEPAVATAALPPPPLPLLAEVESLHLKGGDDVEVVDFLDLGRFVGAERPAESAQSERPSTRPPRASAADFFEDDVSASPQVMQNEDSSWRRRTIIHEPSTHASEGSGSTTLPKERLRVQIIPSDAPRSPGSSSLVHSRISPSQHRHHDDRLQSGTSHLPSGHHGHGPQRSPLTSSYREAPMSALNDAISRIKGALDDMHTKEEPPKLQKWVPPALRLTQGGHDLARPSEVFDVTGKEPPRSPKPAWNVFTVKLPKAASPQLPPVRTKQLHGFRSATSVSTAIYSWVPPISGSSRRDVAVDDYLFGSPTNRPSHTRYLVALPPRRYPVPSDSSGPVVNLPSKPSGAKGTKAVAREAESTSWRRPAPASTRPVQDAADVRPGLDTMSRSPPPEAPFGSIASLPKSEPTSPSRVVGAPAKSQAQSQNIVGSGVAFYRDVKFDDAVQPASVSFVVSSELDVSIPAESMATRGTAPQVSFQSVSRVADVSSGRSEGKSLAEPFAITSSDSSDQAGKSSSPVVPNGTWTKSPRPFPLKESPSRGVPDPEHLRAVWSQTPDKAALPSVNSLKGIADDLTAVPFTLQDVKSEDGGTPPPSGPGPSRMSSYDVTRAFQQVPASSAKSPPRNTTLPPPVGHVPNGSSSRSAFPSYQPTTLRPPYAYPSPVLSHSPSPTVMYPQVAPSPVPRPMMVNGPPSPYAQPMWMPMGGAPQPQANMMRPMASPFTPQFVPYPSPGPVPVYIPSPNMSNPQQPPNGAQGRGPMMSPMMQPHALYSSSPVLMHSPAGLHVQPPHGYAATPSNRGQVRGNFEHAPGGSSIPAPMGHPPQQPPYPTTPAYSVRPAW</sequence>